<dbReference type="PANTHER" id="PTHR47691">
    <property type="entry name" value="REGULATOR-RELATED"/>
    <property type="match status" value="1"/>
</dbReference>
<dbReference type="CDD" id="cd15831">
    <property type="entry name" value="BTAD"/>
    <property type="match status" value="1"/>
</dbReference>
<reference evidence="5 6" key="1">
    <citation type="submission" date="2018-12" db="EMBL/GenBank/DDBJ databases">
        <title>Glycomyces sp. YIM 121974 draft genome.</title>
        <authorList>
            <person name="Li Q."/>
        </authorList>
    </citation>
    <scope>NUCLEOTIDE SEQUENCE [LARGE SCALE GENOMIC DNA]</scope>
    <source>
        <strain evidence="5 6">YIM 121974</strain>
    </source>
</reference>
<keyword evidence="6" id="KW-1185">Reference proteome</keyword>
<comment type="similarity">
    <text evidence="1">Belongs to the AfsR/DnrI/RedD regulatory family.</text>
</comment>
<dbReference type="GO" id="GO:0006355">
    <property type="term" value="P:regulation of DNA-templated transcription"/>
    <property type="evidence" value="ECO:0007669"/>
    <property type="project" value="InterPro"/>
</dbReference>
<evidence type="ECO:0000256" key="2">
    <source>
        <dbReference type="ARBA" id="ARBA00023125"/>
    </source>
</evidence>
<feature type="domain" description="OmpR/PhoB-type" evidence="3">
    <location>
        <begin position="16"/>
        <end position="86"/>
    </location>
</feature>
<evidence type="ECO:0000259" key="4">
    <source>
        <dbReference type="SMART" id="SM01043"/>
    </source>
</evidence>
<feature type="domain" description="Bacterial transcriptional activator" evidence="4">
    <location>
        <begin position="93"/>
        <end position="231"/>
    </location>
</feature>
<dbReference type="Proteomes" id="UP000277256">
    <property type="component" value="Unassembled WGS sequence"/>
</dbReference>
<dbReference type="Gene3D" id="3.40.50.300">
    <property type="entry name" value="P-loop containing nucleotide triphosphate hydrolases"/>
    <property type="match status" value="1"/>
</dbReference>
<dbReference type="InterPro" id="IPR011990">
    <property type="entry name" value="TPR-like_helical_dom_sf"/>
</dbReference>
<dbReference type="SUPFAM" id="SSF52540">
    <property type="entry name" value="P-loop containing nucleoside triphosphate hydrolases"/>
    <property type="match status" value="1"/>
</dbReference>
<gene>
    <name evidence="5" type="ORF">EIW28_16380</name>
</gene>
<evidence type="ECO:0000256" key="1">
    <source>
        <dbReference type="ARBA" id="ARBA00005820"/>
    </source>
</evidence>
<dbReference type="Gene3D" id="1.25.40.10">
    <property type="entry name" value="Tetratricopeptide repeat domain"/>
    <property type="match status" value="2"/>
</dbReference>
<dbReference type="PANTHER" id="PTHR47691:SF3">
    <property type="entry name" value="HTH-TYPE TRANSCRIPTIONAL REGULATOR RV0890C-RELATED"/>
    <property type="match status" value="1"/>
</dbReference>
<dbReference type="SUPFAM" id="SSF48452">
    <property type="entry name" value="TPR-like"/>
    <property type="match status" value="2"/>
</dbReference>
<comment type="caution">
    <text evidence="5">The sequence shown here is derived from an EMBL/GenBank/DDBJ whole genome shotgun (WGS) entry which is preliminary data.</text>
</comment>
<dbReference type="Pfam" id="PF13191">
    <property type="entry name" value="AAA_16"/>
    <property type="match status" value="1"/>
</dbReference>
<evidence type="ECO:0000259" key="3">
    <source>
        <dbReference type="SMART" id="SM00862"/>
    </source>
</evidence>
<dbReference type="Gene3D" id="1.10.10.10">
    <property type="entry name" value="Winged helix-like DNA-binding domain superfamily/Winged helix DNA-binding domain"/>
    <property type="match status" value="1"/>
</dbReference>
<dbReference type="SMART" id="SM00862">
    <property type="entry name" value="Trans_reg_C"/>
    <property type="match status" value="1"/>
</dbReference>
<evidence type="ECO:0000313" key="6">
    <source>
        <dbReference type="Proteomes" id="UP000277256"/>
    </source>
</evidence>
<dbReference type="SUPFAM" id="SSF46894">
    <property type="entry name" value="C-terminal effector domain of the bipartite response regulators"/>
    <property type="match status" value="1"/>
</dbReference>
<dbReference type="Pfam" id="PF25872">
    <property type="entry name" value="HTH_77"/>
    <property type="match status" value="1"/>
</dbReference>
<dbReference type="GO" id="GO:0000160">
    <property type="term" value="P:phosphorelay signal transduction system"/>
    <property type="evidence" value="ECO:0007669"/>
    <property type="project" value="InterPro"/>
</dbReference>
<keyword evidence="2" id="KW-0238">DNA-binding</keyword>
<dbReference type="SMART" id="SM01043">
    <property type="entry name" value="BTAD"/>
    <property type="match status" value="1"/>
</dbReference>
<accession>A0A426UW90</accession>
<dbReference type="InterPro" id="IPR027417">
    <property type="entry name" value="P-loop_NTPase"/>
</dbReference>
<dbReference type="Pfam" id="PF03704">
    <property type="entry name" value="BTAD"/>
    <property type="match status" value="1"/>
</dbReference>
<dbReference type="InterPro" id="IPR041664">
    <property type="entry name" value="AAA_16"/>
</dbReference>
<dbReference type="InterPro" id="IPR001867">
    <property type="entry name" value="OmpR/PhoB-type_DNA-bd"/>
</dbReference>
<dbReference type="InterPro" id="IPR005158">
    <property type="entry name" value="BTAD"/>
</dbReference>
<dbReference type="InterPro" id="IPR016032">
    <property type="entry name" value="Sig_transdc_resp-reg_C-effctor"/>
</dbReference>
<dbReference type="GO" id="GO:0003677">
    <property type="term" value="F:DNA binding"/>
    <property type="evidence" value="ECO:0007669"/>
    <property type="project" value="UniProtKB-KW"/>
</dbReference>
<proteinExistence type="inferred from homology"/>
<name>A0A426UW90_9ACTN</name>
<dbReference type="EMBL" id="RSEB01000004">
    <property type="protein sequence ID" value="RRR98459.1"/>
    <property type="molecule type" value="Genomic_DNA"/>
</dbReference>
<dbReference type="PRINTS" id="PR00364">
    <property type="entry name" value="DISEASERSIST"/>
</dbReference>
<sequence>MRFGILGPLEVRTDAGEPVPVAERKVRALLARLLVDPGRTVAVDRLVEDLWGGRPPKHPRAALQTKVSHLRRLGAAVERVGDGYRIAAAPEDVDAGRFEALAVQAEQAGAAARVELLEEALRLWRGPALAEYDVLAGEAARLEARRMDVREALLEARLEIGHRGGVLADAAALIEHRPLSERLRAVHMRALYLDGRQNEALASYRMLRDRLASELGLEPGPDLRGLHRAMLNHDPALAPAPRGNLPAAPTPLIGRERDLDALLAALAEARLVTLTGPGGVGKTRLALAAAAAAPAPGGAWLIELGAFDTGVDAVRLAAAVAEAMGLLESAPRIAPGGAGDPLTVLKGAFASKPPLVVLDNCEHLAEPAAELCARLLAACPGTRILATSREPLRVPGERLRRVDPLDADAAVRLFADRAADADPAFAVTPVNRAAVAALCDRLDRLPLALELAATRVHALGVDALAAQLDDRLLDARARGLPERQRSLRAVLDWSWRLLSGPERTVLTALSTAWDADLETVAVLCASQLAEHEAAAALAGLVDRSLARTDDSSGDRRYRLLESVAVYGRERLREAGAYETAATAHLDRFTRLAEASATALRGPGQRRWLRRLDADAANVHIAFDTAVRQREAEQAMRLAVALSWYWFLRGSVLEGARSLAVALGIDGPAPDGLRASALFWRSCYAAMTAPADGLTLADAPKHLAAMTDQHERARAELFLSLTHLGVEDTDAAEAFAVSAGEYFEAAGDRWGSAAVDASLSWFAMLRGDLARARLLAERGRDAFAAIGDAWGTLQTLETLAVRAESVGEYEDAKRLNLQALDLAEGLDLRMEQSYRLSRLGRVEMLRGDLDEARRLHRRAYDMAVEQSVAFCRMFAATGLMFTARRSGDLDEAERIAREWLPWVAGPPMLADAYTMLLAELGFAAEMRGDAHDALRLHRESLAAARGREPFAAAHAIEGIAGARSLLGDVETAAVLLGGAAALRAHAGIPLPQGERFDVDRIAGRLAATMGRKAFEAAYERGRRLNSVAEVAALDT</sequence>
<evidence type="ECO:0000313" key="5">
    <source>
        <dbReference type="EMBL" id="RRR98459.1"/>
    </source>
</evidence>
<dbReference type="RefSeq" id="WP_125248767.1">
    <property type="nucleotide sequence ID" value="NZ_RSEB01000004.1"/>
</dbReference>
<dbReference type="AlphaFoldDB" id="A0A426UW90"/>
<dbReference type="InterPro" id="IPR058852">
    <property type="entry name" value="HTH_77"/>
</dbReference>
<dbReference type="OrthoDB" id="499349at2"/>
<dbReference type="InterPro" id="IPR036388">
    <property type="entry name" value="WH-like_DNA-bd_sf"/>
</dbReference>
<organism evidence="5 6">
    <name type="scientific">Glycomyces terrestris</name>
    <dbReference type="NCBI Taxonomy" id="2493553"/>
    <lineage>
        <taxon>Bacteria</taxon>
        <taxon>Bacillati</taxon>
        <taxon>Actinomycetota</taxon>
        <taxon>Actinomycetes</taxon>
        <taxon>Glycomycetales</taxon>
        <taxon>Glycomycetaceae</taxon>
        <taxon>Glycomyces</taxon>
    </lineage>
</organism>
<protein>
    <submittedName>
        <fullName evidence="5">AfsR/SARP family transcriptional regulator</fullName>
    </submittedName>
</protein>